<gene>
    <name evidence="1" type="ORF">PV09_03132</name>
</gene>
<dbReference type="RefSeq" id="XP_016215811.1">
    <property type="nucleotide sequence ID" value="XM_016356288.1"/>
</dbReference>
<evidence type="ECO:0008006" key="3">
    <source>
        <dbReference type="Google" id="ProtNLM"/>
    </source>
</evidence>
<dbReference type="OrthoDB" id="5314201at2759"/>
<dbReference type="GeneID" id="27311105"/>
<dbReference type="HOGENOM" id="CLU_040879_0_0_1"/>
<reference evidence="1 2" key="1">
    <citation type="submission" date="2015-01" db="EMBL/GenBank/DDBJ databases">
        <title>The Genome Sequence of Ochroconis gallopava CBS43764.</title>
        <authorList>
            <consortium name="The Broad Institute Genomics Platform"/>
            <person name="Cuomo C."/>
            <person name="de Hoog S."/>
            <person name="Gorbushina A."/>
            <person name="Stielow B."/>
            <person name="Teixiera M."/>
            <person name="Abouelleil A."/>
            <person name="Chapman S.B."/>
            <person name="Priest M."/>
            <person name="Young S.K."/>
            <person name="Wortman J."/>
            <person name="Nusbaum C."/>
            <person name="Birren B."/>
        </authorList>
    </citation>
    <scope>NUCLEOTIDE SEQUENCE [LARGE SCALE GENOMIC DNA]</scope>
    <source>
        <strain evidence="1 2">CBS 43764</strain>
    </source>
</reference>
<sequence length="477" mass="51713">MDVDKSKNKLLTVLQARGIPLGLDDIQWAFDADVTRKEAAAWIEEYLNEATLLTREEKELYDAIGETTKLELSSSSHEVVPLLDRDIKEAIAALKSSTSAIENHAKALETQKEVLLQLRGAHPAARGPPRGGAAKYAQEKSSLSFAIEDLSFSITEQLKEAETEAAKSLYALKSFSSERLAADEQVLEALSAVSGKALSTTGPQVSHAELEKWLQALAALRASEVKSRINSILAPAGPIANEELGDEDLELQAELETLKDEIDAVVHMVIGHELRNPLMKSVEAFEKGDRAGRQSWSRYLLSMLEYLVAQLDGASTRVSELRSYSDALLEIRSIVAAIEEESKTRDEPAVASTAPNLTVKSPALSSAPQTPTSSIPSALRRLNIQPTEGLSKLDTLALASSAKLQAQYASTEKIFIDTLGKSLDPKQKDALAILKQLYATSHFGSIHLIDEGLEAKISGLGKRIDELAPKIATGDLR</sequence>
<evidence type="ECO:0000313" key="1">
    <source>
        <dbReference type="EMBL" id="KIW05942.1"/>
    </source>
</evidence>
<dbReference type="AlphaFoldDB" id="A0A0D1YZ21"/>
<dbReference type="EMBL" id="KN847536">
    <property type="protein sequence ID" value="KIW05942.1"/>
    <property type="molecule type" value="Genomic_DNA"/>
</dbReference>
<evidence type="ECO:0000313" key="2">
    <source>
        <dbReference type="Proteomes" id="UP000053259"/>
    </source>
</evidence>
<dbReference type="InParanoid" id="A0A0D1YZ21"/>
<accession>A0A0D1YZ21</accession>
<dbReference type="VEuPathDB" id="FungiDB:PV09_03132"/>
<organism evidence="1 2">
    <name type="scientific">Verruconis gallopava</name>
    <dbReference type="NCBI Taxonomy" id="253628"/>
    <lineage>
        <taxon>Eukaryota</taxon>
        <taxon>Fungi</taxon>
        <taxon>Dikarya</taxon>
        <taxon>Ascomycota</taxon>
        <taxon>Pezizomycotina</taxon>
        <taxon>Dothideomycetes</taxon>
        <taxon>Pleosporomycetidae</taxon>
        <taxon>Venturiales</taxon>
        <taxon>Sympoventuriaceae</taxon>
        <taxon>Verruconis</taxon>
    </lineage>
</organism>
<protein>
    <recommendedName>
        <fullName evidence="3">HAUS augmin-like complex subunit 3 N-terminal domain-containing protein</fullName>
    </recommendedName>
</protein>
<dbReference type="Proteomes" id="UP000053259">
    <property type="component" value="Unassembled WGS sequence"/>
</dbReference>
<proteinExistence type="predicted"/>
<name>A0A0D1YZ21_9PEZI</name>
<keyword evidence="2" id="KW-1185">Reference proteome</keyword>